<evidence type="ECO:0000313" key="2">
    <source>
        <dbReference type="EMBL" id="CAG6596048.1"/>
    </source>
</evidence>
<accession>A0A8D8PCF0</accession>
<sequence>MVPWSHQIQKYHRFRCRPRPRPSNLTLQPLSYLHAHYLKVNLPSRLSVASPQEDAFLVRSLLDLPLQRLTLLLAALPHRQTLEDLRNPPHSSDLEAPTLEPAAPSADVHSPRTSGAA</sequence>
<dbReference type="AlphaFoldDB" id="A0A8D8PCF0"/>
<proteinExistence type="predicted"/>
<protein>
    <submittedName>
        <fullName evidence="2">(northern house mosquito) hypothetical protein</fullName>
    </submittedName>
</protein>
<feature type="region of interest" description="Disordered" evidence="1">
    <location>
        <begin position="80"/>
        <end position="117"/>
    </location>
</feature>
<dbReference type="EMBL" id="HBUE01229407">
    <property type="protein sequence ID" value="CAG6543922.1"/>
    <property type="molecule type" value="Transcribed_RNA"/>
</dbReference>
<dbReference type="EMBL" id="HBUE01336177">
    <property type="protein sequence ID" value="CAG6596048.1"/>
    <property type="molecule type" value="Transcribed_RNA"/>
</dbReference>
<evidence type="ECO:0000256" key="1">
    <source>
        <dbReference type="SAM" id="MobiDB-lite"/>
    </source>
</evidence>
<reference evidence="2" key="1">
    <citation type="submission" date="2021-05" db="EMBL/GenBank/DDBJ databases">
        <authorList>
            <person name="Alioto T."/>
            <person name="Alioto T."/>
            <person name="Gomez Garrido J."/>
        </authorList>
    </citation>
    <scope>NUCLEOTIDE SEQUENCE</scope>
</reference>
<organism evidence="2">
    <name type="scientific">Culex pipiens</name>
    <name type="common">House mosquito</name>
    <dbReference type="NCBI Taxonomy" id="7175"/>
    <lineage>
        <taxon>Eukaryota</taxon>
        <taxon>Metazoa</taxon>
        <taxon>Ecdysozoa</taxon>
        <taxon>Arthropoda</taxon>
        <taxon>Hexapoda</taxon>
        <taxon>Insecta</taxon>
        <taxon>Pterygota</taxon>
        <taxon>Neoptera</taxon>
        <taxon>Endopterygota</taxon>
        <taxon>Diptera</taxon>
        <taxon>Nematocera</taxon>
        <taxon>Culicoidea</taxon>
        <taxon>Culicidae</taxon>
        <taxon>Culicinae</taxon>
        <taxon>Culicini</taxon>
        <taxon>Culex</taxon>
        <taxon>Culex</taxon>
    </lineage>
</organism>
<name>A0A8D8PCF0_CULPI</name>